<dbReference type="Gene3D" id="3.40.630.30">
    <property type="match status" value="1"/>
</dbReference>
<evidence type="ECO:0000313" key="2">
    <source>
        <dbReference type="EMBL" id="PSW03813.1"/>
    </source>
</evidence>
<dbReference type="EMBL" id="PYMB01000046">
    <property type="protein sequence ID" value="PSW03813.1"/>
    <property type="molecule type" value="Genomic_DNA"/>
</dbReference>
<dbReference type="SUPFAM" id="SSF55729">
    <property type="entry name" value="Acyl-CoA N-acyltransferases (Nat)"/>
    <property type="match status" value="1"/>
</dbReference>
<dbReference type="Pfam" id="PF13302">
    <property type="entry name" value="Acetyltransf_3"/>
    <property type="match status" value="1"/>
</dbReference>
<dbReference type="InterPro" id="IPR000182">
    <property type="entry name" value="GNAT_dom"/>
</dbReference>
<dbReference type="Proteomes" id="UP000241346">
    <property type="component" value="Unassembled WGS sequence"/>
</dbReference>
<dbReference type="OrthoDB" id="583082at2"/>
<gene>
    <name evidence="2" type="ORF">C9J01_28805</name>
</gene>
<keyword evidence="2" id="KW-0808">Transferase</keyword>
<feature type="domain" description="N-acetyltransferase" evidence="1">
    <location>
        <begin position="20"/>
        <end position="120"/>
    </location>
</feature>
<sequence length="157" mass="18376">MSNVQLVSLWDVERQKLIDLMNNVQVRAQLPLLTNVFTQASCTVFLEAKQQLWDEHGYGPWAFMINGEFAGWGGLQPESGEADFALVLHPDYWGYGLKIFKLFERIAFDEMNLSSMTALFPPSRKNWRALIRFGFIKEQELVVNERTFIRFRLRNNR</sequence>
<evidence type="ECO:0000259" key="1">
    <source>
        <dbReference type="Pfam" id="PF13302"/>
    </source>
</evidence>
<reference evidence="2 3" key="1">
    <citation type="submission" date="2018-03" db="EMBL/GenBank/DDBJ databases">
        <title>Whole genome sequencing of Histamine producing bacteria.</title>
        <authorList>
            <person name="Butler K."/>
        </authorList>
    </citation>
    <scope>NUCLEOTIDE SEQUENCE [LARGE SCALE GENOMIC DNA]</scope>
    <source>
        <strain evidence="2 3">DSM 19138</strain>
    </source>
</reference>
<dbReference type="RefSeq" id="WP_107301495.1">
    <property type="nucleotide sequence ID" value="NZ_PYMB01000046.1"/>
</dbReference>
<protein>
    <submittedName>
        <fullName evidence="2">N-acetyltransferase</fullName>
    </submittedName>
</protein>
<evidence type="ECO:0000313" key="3">
    <source>
        <dbReference type="Proteomes" id="UP000241346"/>
    </source>
</evidence>
<accession>A0A2T3MVB2</accession>
<dbReference type="GO" id="GO:0016747">
    <property type="term" value="F:acyltransferase activity, transferring groups other than amino-acyl groups"/>
    <property type="evidence" value="ECO:0007669"/>
    <property type="project" value="InterPro"/>
</dbReference>
<dbReference type="InterPro" id="IPR016181">
    <property type="entry name" value="Acyl_CoA_acyltransferase"/>
</dbReference>
<organism evidence="2 3">
    <name type="scientific">Photobacterium rosenbergii</name>
    <dbReference type="NCBI Taxonomy" id="294936"/>
    <lineage>
        <taxon>Bacteria</taxon>
        <taxon>Pseudomonadati</taxon>
        <taxon>Pseudomonadota</taxon>
        <taxon>Gammaproteobacteria</taxon>
        <taxon>Vibrionales</taxon>
        <taxon>Vibrionaceae</taxon>
        <taxon>Photobacterium</taxon>
    </lineage>
</organism>
<proteinExistence type="predicted"/>
<dbReference type="AlphaFoldDB" id="A0A2T3MVB2"/>
<comment type="caution">
    <text evidence="2">The sequence shown here is derived from an EMBL/GenBank/DDBJ whole genome shotgun (WGS) entry which is preliminary data.</text>
</comment>
<name>A0A2T3MVB2_9GAMM</name>